<dbReference type="InterPro" id="IPR016039">
    <property type="entry name" value="Thiolase-like"/>
</dbReference>
<feature type="domain" description="Thiolase C-terminal" evidence="6">
    <location>
        <begin position="265"/>
        <end position="386"/>
    </location>
</feature>
<evidence type="ECO:0000313" key="7">
    <source>
        <dbReference type="EMBL" id="GAA1534422.1"/>
    </source>
</evidence>
<dbReference type="InterPro" id="IPR020613">
    <property type="entry name" value="Thiolase_CS"/>
</dbReference>
<evidence type="ECO:0000259" key="5">
    <source>
        <dbReference type="Pfam" id="PF00108"/>
    </source>
</evidence>
<dbReference type="InterPro" id="IPR020617">
    <property type="entry name" value="Thiolase_C"/>
</dbReference>
<dbReference type="NCBIfam" id="NF005865">
    <property type="entry name" value="PRK07801.1"/>
    <property type="match status" value="1"/>
</dbReference>
<dbReference type="PANTHER" id="PTHR43365:SF1">
    <property type="entry name" value="ACETYL-COA C-ACYLTRANSFERASE"/>
    <property type="match status" value="1"/>
</dbReference>
<keyword evidence="2 4" id="KW-0808">Transferase</keyword>
<dbReference type="NCBIfam" id="TIGR01930">
    <property type="entry name" value="AcCoA-C-Actrans"/>
    <property type="match status" value="1"/>
</dbReference>
<evidence type="ECO:0000259" key="6">
    <source>
        <dbReference type="Pfam" id="PF02803"/>
    </source>
</evidence>
<dbReference type="InterPro" id="IPR002155">
    <property type="entry name" value="Thiolase"/>
</dbReference>
<gene>
    <name evidence="7" type="ORF">GCM10009788_41630</name>
</gene>
<dbReference type="EMBL" id="BAAAOR010000030">
    <property type="protein sequence ID" value="GAA1534422.1"/>
    <property type="molecule type" value="Genomic_DNA"/>
</dbReference>
<feature type="domain" description="Thiolase N-terminal" evidence="5">
    <location>
        <begin position="5"/>
        <end position="257"/>
    </location>
</feature>
<name>A0ABN2B5T3_9ACTN</name>
<accession>A0ABN2B5T3</accession>
<evidence type="ECO:0000256" key="3">
    <source>
        <dbReference type="ARBA" id="ARBA00023315"/>
    </source>
</evidence>
<evidence type="ECO:0000313" key="8">
    <source>
        <dbReference type="Proteomes" id="UP001500842"/>
    </source>
</evidence>
<evidence type="ECO:0000256" key="4">
    <source>
        <dbReference type="RuleBase" id="RU003557"/>
    </source>
</evidence>
<keyword evidence="8" id="KW-1185">Reference proteome</keyword>
<dbReference type="PIRSF" id="PIRSF000429">
    <property type="entry name" value="Ac-CoA_Ac_transf"/>
    <property type="match status" value="1"/>
</dbReference>
<dbReference type="CDD" id="cd00751">
    <property type="entry name" value="thiolase"/>
    <property type="match status" value="1"/>
</dbReference>
<dbReference type="InterPro" id="IPR020616">
    <property type="entry name" value="Thiolase_N"/>
</dbReference>
<dbReference type="PROSITE" id="PS00737">
    <property type="entry name" value="THIOLASE_2"/>
    <property type="match status" value="1"/>
</dbReference>
<organism evidence="7 8">
    <name type="scientific">Nocardioides humi</name>
    <dbReference type="NCBI Taxonomy" id="449461"/>
    <lineage>
        <taxon>Bacteria</taxon>
        <taxon>Bacillati</taxon>
        <taxon>Actinomycetota</taxon>
        <taxon>Actinomycetes</taxon>
        <taxon>Propionibacteriales</taxon>
        <taxon>Nocardioidaceae</taxon>
        <taxon>Nocardioides</taxon>
    </lineage>
</organism>
<reference evidence="7 8" key="1">
    <citation type="journal article" date="2019" name="Int. J. Syst. Evol. Microbiol.">
        <title>The Global Catalogue of Microorganisms (GCM) 10K type strain sequencing project: providing services to taxonomists for standard genome sequencing and annotation.</title>
        <authorList>
            <consortium name="The Broad Institute Genomics Platform"/>
            <consortium name="The Broad Institute Genome Sequencing Center for Infectious Disease"/>
            <person name="Wu L."/>
            <person name="Ma J."/>
        </authorList>
    </citation>
    <scope>NUCLEOTIDE SEQUENCE [LARGE SCALE GENOMIC DNA]</scope>
    <source>
        <strain evidence="7 8">JCM 14942</strain>
    </source>
</reference>
<evidence type="ECO:0000256" key="1">
    <source>
        <dbReference type="ARBA" id="ARBA00010982"/>
    </source>
</evidence>
<comment type="similarity">
    <text evidence="1 4">Belongs to the thiolase-like superfamily. Thiolase family.</text>
</comment>
<proteinExistence type="inferred from homology"/>
<evidence type="ECO:0000256" key="2">
    <source>
        <dbReference type="ARBA" id="ARBA00022679"/>
    </source>
</evidence>
<dbReference type="RefSeq" id="WP_141007393.1">
    <property type="nucleotide sequence ID" value="NZ_BAAAOR010000030.1"/>
</dbReference>
<protein>
    <submittedName>
        <fullName evidence="7">Acetyl-CoA C-acetyltransferase</fullName>
    </submittedName>
</protein>
<keyword evidence="3 4" id="KW-0012">Acyltransferase</keyword>
<dbReference type="Gene3D" id="3.40.47.10">
    <property type="match status" value="2"/>
</dbReference>
<dbReference type="Proteomes" id="UP001500842">
    <property type="component" value="Unassembled WGS sequence"/>
</dbReference>
<dbReference type="Pfam" id="PF02803">
    <property type="entry name" value="Thiolase_C"/>
    <property type="match status" value="1"/>
</dbReference>
<dbReference type="Pfam" id="PF00108">
    <property type="entry name" value="Thiolase_N"/>
    <property type="match status" value="1"/>
</dbReference>
<comment type="caution">
    <text evidence="7">The sequence shown here is derived from an EMBL/GenBank/DDBJ whole genome shotgun (WGS) entry which is preliminary data.</text>
</comment>
<dbReference type="SUPFAM" id="SSF53901">
    <property type="entry name" value="Thiolase-like"/>
    <property type="match status" value="2"/>
</dbReference>
<dbReference type="PANTHER" id="PTHR43365">
    <property type="entry name" value="BLR7806 PROTEIN"/>
    <property type="match status" value="1"/>
</dbReference>
<sequence>MAEAYIIDAVRTAVGKRGGALAGVHSADLGAHALAALVERTGVDPGAVDDVILGCCDTIGSQAGDVARTAWLVAGLPDHVPGVTIDRQCGSSQQAVHFAAQGVMSGTQDLVVAGGVQNMSAIPISAAMLVGQQYGFSTPFAESPGWLKRYGDQEVSQFRSAEMIAERWDITREDMERFALASHERARAAIDAGRFQAQIAPYVLEDGSVFDTDQCPRDTSLEKMAGLEPLAPGGRITAGVASQICDGSAAILVASEQAVRDHGLTPRARIVHLSVRGDDPVWMLTGPIPATKHALAKAGMSIEDIDLFECNEAFASVALAWMKETGAPHEKVNVNGGGIALGHPIGATGARLMTTLLAELERTGGRYGLQTMCEGGGQANVTIVERLG</sequence>